<reference evidence="3" key="1">
    <citation type="journal article" date="2021" name="ISME J.">
        <title>Evolutionary origin and ecological implication of a unique nif island in free-living Bradyrhizobium lineages.</title>
        <authorList>
            <person name="Tao J."/>
        </authorList>
    </citation>
    <scope>NUCLEOTIDE SEQUENCE [LARGE SCALE GENOMIC DNA]</scope>
    <source>
        <strain evidence="3">SZCCT0094</strain>
    </source>
</reference>
<name>A0ABS5G559_9BRAD</name>
<dbReference type="RefSeq" id="WP_049795330.1">
    <property type="nucleotide sequence ID" value="NZ_JAFCLK010000010.1"/>
</dbReference>
<evidence type="ECO:0000256" key="1">
    <source>
        <dbReference type="SAM" id="Phobius"/>
    </source>
</evidence>
<organism evidence="2 3">
    <name type="scientific">Bradyrhizobium denitrificans</name>
    <dbReference type="NCBI Taxonomy" id="2734912"/>
    <lineage>
        <taxon>Bacteria</taxon>
        <taxon>Pseudomonadati</taxon>
        <taxon>Pseudomonadota</taxon>
        <taxon>Alphaproteobacteria</taxon>
        <taxon>Hyphomicrobiales</taxon>
        <taxon>Nitrobacteraceae</taxon>
        <taxon>Bradyrhizobium</taxon>
    </lineage>
</organism>
<dbReference type="PANTHER" id="PTHR38442:SF1">
    <property type="entry name" value="INNER MEMBRANE PROTEIN"/>
    <property type="match status" value="1"/>
</dbReference>
<feature type="transmembrane region" description="Helical" evidence="1">
    <location>
        <begin position="36"/>
        <end position="55"/>
    </location>
</feature>
<evidence type="ECO:0000313" key="3">
    <source>
        <dbReference type="Proteomes" id="UP001314635"/>
    </source>
</evidence>
<dbReference type="Pfam" id="PF04286">
    <property type="entry name" value="DUF445"/>
    <property type="match status" value="1"/>
</dbReference>
<accession>A0ABS5G559</accession>
<gene>
    <name evidence="2" type="ORF">JQ619_11800</name>
</gene>
<feature type="transmembrane region" description="Helical" evidence="1">
    <location>
        <begin position="406"/>
        <end position="426"/>
    </location>
</feature>
<proteinExistence type="predicted"/>
<sequence>MPSAIDLAASRLRRVLAPAPSAMAGERRAGLRRMRFFATALLVLMLVLFILTSIGERELPWLAYLRAFAEAGMIGACADWFAVVALFRHPLGLPIPHTAIVPHSKERIGIAIGRFIANNFLSPRVLAERIRDVDFSGWVARWILRGGNARNVAQRATLLLQRGLRALPREDFNAFMGEAVRRGIEAVPAAPLASRLLSLLWAHGEMQTVIEHLLDHTSAALGNNRELIKSKVAKQTSRLIPKWIDGLLADKIIAGVRRILDEMREPGHPWRVELAATVTRLIDDLATDPGLAARGEEIKANLLSTHQVTGQIDALLLAIEDRLDDAATQARLTDMIEQLLIAIGERLLNDARIHDGVNRWLRVAVLRTVAPRRAEIAAFIRKVVENWDTETLVERIELQVGRDLQYIRINGTLVGGLVGLLIFAVAREFH</sequence>
<evidence type="ECO:0000313" key="2">
    <source>
        <dbReference type="EMBL" id="MBR1136453.1"/>
    </source>
</evidence>
<keyword evidence="1" id="KW-0812">Transmembrane</keyword>
<keyword evidence="3" id="KW-1185">Reference proteome</keyword>
<dbReference type="InterPro" id="IPR007383">
    <property type="entry name" value="DUF445"/>
</dbReference>
<dbReference type="PANTHER" id="PTHR38442">
    <property type="entry name" value="INNER MEMBRANE PROTEIN-RELATED"/>
    <property type="match status" value="1"/>
</dbReference>
<protein>
    <submittedName>
        <fullName evidence="2">DUF445 domain-containing protein</fullName>
    </submittedName>
</protein>
<dbReference type="EMBL" id="JAFCLK010000010">
    <property type="protein sequence ID" value="MBR1136453.1"/>
    <property type="molecule type" value="Genomic_DNA"/>
</dbReference>
<keyword evidence="1" id="KW-0472">Membrane</keyword>
<comment type="caution">
    <text evidence="2">The sequence shown here is derived from an EMBL/GenBank/DDBJ whole genome shotgun (WGS) entry which is preliminary data.</text>
</comment>
<keyword evidence="1" id="KW-1133">Transmembrane helix</keyword>
<dbReference type="Proteomes" id="UP001314635">
    <property type="component" value="Unassembled WGS sequence"/>
</dbReference>